<dbReference type="EMBL" id="JAUSUQ010000003">
    <property type="protein sequence ID" value="MDQ0338437.1"/>
    <property type="molecule type" value="Genomic_DNA"/>
</dbReference>
<sequence>MKNIPQVGNENSAIQEVKATMKIPRINECLSIIRRFYFILSG</sequence>
<accession>A0ABU0CPU0</accession>
<protein>
    <submittedName>
        <fullName evidence="1">Uncharacterized protein</fullName>
    </submittedName>
</protein>
<reference evidence="1 2" key="1">
    <citation type="submission" date="2023-07" db="EMBL/GenBank/DDBJ databases">
        <title>Genomic Encyclopedia of Type Strains, Phase IV (KMG-IV): sequencing the most valuable type-strain genomes for metagenomic binning, comparative biology and taxonomic classification.</title>
        <authorList>
            <person name="Goeker M."/>
        </authorList>
    </citation>
    <scope>NUCLEOTIDE SEQUENCE [LARGE SCALE GENOMIC DNA]</scope>
    <source>
        <strain evidence="1 2">DSM 17740</strain>
    </source>
</reference>
<dbReference type="Proteomes" id="UP001232445">
    <property type="component" value="Unassembled WGS sequence"/>
</dbReference>
<gene>
    <name evidence="1" type="ORF">J2S00_001221</name>
</gene>
<evidence type="ECO:0000313" key="1">
    <source>
        <dbReference type="EMBL" id="MDQ0338437.1"/>
    </source>
</evidence>
<organism evidence="1 2">
    <name type="scientific">Caldalkalibacillus uzonensis</name>
    <dbReference type="NCBI Taxonomy" id="353224"/>
    <lineage>
        <taxon>Bacteria</taxon>
        <taxon>Bacillati</taxon>
        <taxon>Bacillota</taxon>
        <taxon>Bacilli</taxon>
        <taxon>Bacillales</taxon>
        <taxon>Bacillaceae</taxon>
        <taxon>Caldalkalibacillus</taxon>
    </lineage>
</organism>
<comment type="caution">
    <text evidence="1">The sequence shown here is derived from an EMBL/GenBank/DDBJ whole genome shotgun (WGS) entry which is preliminary data.</text>
</comment>
<keyword evidence="2" id="KW-1185">Reference proteome</keyword>
<proteinExistence type="predicted"/>
<name>A0ABU0CPU0_9BACI</name>
<evidence type="ECO:0000313" key="2">
    <source>
        <dbReference type="Proteomes" id="UP001232445"/>
    </source>
</evidence>